<dbReference type="InterPro" id="IPR013149">
    <property type="entry name" value="ADH-like_C"/>
</dbReference>
<evidence type="ECO:0000256" key="4">
    <source>
        <dbReference type="ARBA" id="ARBA00023002"/>
    </source>
</evidence>
<dbReference type="InterPro" id="IPR020843">
    <property type="entry name" value="ER"/>
</dbReference>
<comment type="cofactor">
    <cofactor evidence="1 5">
        <name>Zn(2+)</name>
        <dbReference type="ChEBI" id="CHEBI:29105"/>
    </cofactor>
</comment>
<dbReference type="SUPFAM" id="SSF51735">
    <property type="entry name" value="NAD(P)-binding Rossmann-fold domains"/>
    <property type="match status" value="1"/>
</dbReference>
<dbReference type="PROSITE" id="PS00059">
    <property type="entry name" value="ADH_ZINC"/>
    <property type="match status" value="1"/>
</dbReference>
<evidence type="ECO:0000313" key="7">
    <source>
        <dbReference type="EMBL" id="MFD1237225.1"/>
    </source>
</evidence>
<dbReference type="SUPFAM" id="SSF50129">
    <property type="entry name" value="GroES-like"/>
    <property type="match status" value="1"/>
</dbReference>
<evidence type="ECO:0000256" key="1">
    <source>
        <dbReference type="ARBA" id="ARBA00001947"/>
    </source>
</evidence>
<dbReference type="Gene3D" id="3.90.180.10">
    <property type="entry name" value="Medium-chain alcohol dehydrogenases, catalytic domain"/>
    <property type="match status" value="1"/>
</dbReference>
<dbReference type="SMART" id="SM00829">
    <property type="entry name" value="PKS_ER"/>
    <property type="match status" value="1"/>
</dbReference>
<dbReference type="Proteomes" id="UP001597182">
    <property type="component" value="Unassembled WGS sequence"/>
</dbReference>
<dbReference type="EMBL" id="JBHTMB010000275">
    <property type="protein sequence ID" value="MFD1237225.1"/>
    <property type="molecule type" value="Genomic_DNA"/>
</dbReference>
<dbReference type="InterPro" id="IPR002328">
    <property type="entry name" value="ADH_Zn_CS"/>
</dbReference>
<comment type="caution">
    <text evidence="7">The sequence shown here is derived from an EMBL/GenBank/DDBJ whole genome shotgun (WGS) entry which is preliminary data.</text>
</comment>
<dbReference type="Pfam" id="PF08240">
    <property type="entry name" value="ADH_N"/>
    <property type="match status" value="1"/>
</dbReference>
<feature type="domain" description="Enoyl reductase (ER)" evidence="6">
    <location>
        <begin position="3"/>
        <end position="359"/>
    </location>
</feature>
<dbReference type="PANTHER" id="PTHR43401">
    <property type="entry name" value="L-THREONINE 3-DEHYDROGENASE"/>
    <property type="match status" value="1"/>
</dbReference>
<keyword evidence="2 5" id="KW-0479">Metal-binding</keyword>
<dbReference type="InterPro" id="IPR013154">
    <property type="entry name" value="ADH-like_N"/>
</dbReference>
<reference evidence="8" key="1">
    <citation type="journal article" date="2019" name="Int. J. Syst. Evol. Microbiol.">
        <title>The Global Catalogue of Microorganisms (GCM) 10K type strain sequencing project: providing services to taxonomists for standard genome sequencing and annotation.</title>
        <authorList>
            <consortium name="The Broad Institute Genomics Platform"/>
            <consortium name="The Broad Institute Genome Sequencing Center for Infectious Disease"/>
            <person name="Wu L."/>
            <person name="Ma J."/>
        </authorList>
    </citation>
    <scope>NUCLEOTIDE SEQUENCE [LARGE SCALE GENOMIC DNA]</scope>
    <source>
        <strain evidence="8">CCUG 49018</strain>
    </source>
</reference>
<dbReference type="Gene3D" id="3.40.50.720">
    <property type="entry name" value="NAD(P)-binding Rossmann-like Domain"/>
    <property type="match status" value="1"/>
</dbReference>
<gene>
    <name evidence="7" type="ORF">ACFQ34_28410</name>
</gene>
<dbReference type="Pfam" id="PF00107">
    <property type="entry name" value="ADH_zinc_N"/>
    <property type="match status" value="1"/>
</dbReference>
<evidence type="ECO:0000259" key="6">
    <source>
        <dbReference type="SMART" id="SM00829"/>
    </source>
</evidence>
<name>A0ABW3VQY0_9PSEU</name>
<accession>A0ABW3VQY0</accession>
<comment type="similarity">
    <text evidence="5">Belongs to the zinc-containing alcohol dehydrogenase family.</text>
</comment>
<protein>
    <submittedName>
        <fullName evidence="7">Zinc-binding dehydrogenase</fullName>
    </submittedName>
</protein>
<evidence type="ECO:0000313" key="8">
    <source>
        <dbReference type="Proteomes" id="UP001597182"/>
    </source>
</evidence>
<dbReference type="RefSeq" id="WP_013677888.1">
    <property type="nucleotide sequence ID" value="NZ_BAABKS010000029.1"/>
</dbReference>
<evidence type="ECO:0000256" key="5">
    <source>
        <dbReference type="RuleBase" id="RU361277"/>
    </source>
</evidence>
<evidence type="ECO:0000256" key="2">
    <source>
        <dbReference type="ARBA" id="ARBA00022723"/>
    </source>
</evidence>
<dbReference type="PANTHER" id="PTHR43401:SF2">
    <property type="entry name" value="L-THREONINE 3-DEHYDROGENASE"/>
    <property type="match status" value="1"/>
</dbReference>
<dbReference type="InterPro" id="IPR011032">
    <property type="entry name" value="GroES-like_sf"/>
</dbReference>
<sequence>MAATVEAMVLTEAREFAAREFPRPRPGPDDGLLRVELAGICHTDVDIVTGGYPTPLPLIMGHEIVGRIEEVGERAARRWGVTAGDRVVVEPMVGCGGCRYCTEGNGRFCESAIGYGTATACDAEPFLWGAYSPLMYLAPGSLVHRVPDGTSAEVGMLCTVAISNAVQWTLARGGVVQGDDVVVQGVGPIGLCCVAAARAAGARTVVATGLPHDVLGRALAPEFGADVVVTAGEQDVVAAVRDATRGELARVVVDTTGSPAALRTSLDLVRRTGTVVSGGVTGKDVLTPLPMDVVTLKEIRLQGVFSFDSAAVRRAMALAATGLFPFERLVTHRFDLHDAAEAVATVADHALTDRLKVVLVPPAG</sequence>
<organism evidence="7 8">
    <name type="scientific">Pseudonocardia benzenivorans</name>
    <dbReference type="NCBI Taxonomy" id="228005"/>
    <lineage>
        <taxon>Bacteria</taxon>
        <taxon>Bacillati</taxon>
        <taxon>Actinomycetota</taxon>
        <taxon>Actinomycetes</taxon>
        <taxon>Pseudonocardiales</taxon>
        <taxon>Pseudonocardiaceae</taxon>
        <taxon>Pseudonocardia</taxon>
    </lineage>
</organism>
<dbReference type="InterPro" id="IPR036291">
    <property type="entry name" value="NAD(P)-bd_dom_sf"/>
</dbReference>
<evidence type="ECO:0000256" key="3">
    <source>
        <dbReference type="ARBA" id="ARBA00022833"/>
    </source>
</evidence>
<keyword evidence="8" id="KW-1185">Reference proteome</keyword>
<keyword evidence="3 5" id="KW-0862">Zinc</keyword>
<dbReference type="InterPro" id="IPR050129">
    <property type="entry name" value="Zn_alcohol_dh"/>
</dbReference>
<proteinExistence type="inferred from homology"/>
<keyword evidence="4" id="KW-0560">Oxidoreductase</keyword>